<comment type="similarity">
    <text evidence="2 9">Belongs to the 2-oxoacid dehydrogenase family.</text>
</comment>
<evidence type="ECO:0000256" key="7">
    <source>
        <dbReference type="ARBA" id="ARBA00025211"/>
    </source>
</evidence>
<sequence length="424" mass="45977">MIEFKLPSLGEGIEKGTIISILVKEGDTIEAEQSLIEVETDKVVVEVPAEQGGVITSVLVAIGDEIGEGTPFLKLAGGDTSETKEEKKVDKEEETKAKEEPAIQEPAVSVAAPVVALPKIEVETQLKKGFRASPLARKMAKEIGINLADVPLTRETKRISLQDVKDFAKQLNEGRTKGVGTMNTPDLPDFSKWGSISKKPLSGISQATSKNMSGSWSVIPHAWLQEKVDITNLEAKRQQHKIAIKEKGGALTITSILVKVVAKALESYPIFNCSYDANANEIIYKEYINVGVAVDTDRGLLVPGLKSPNTKSISQIAMELTEVSTKVKQKKVSKEDLEGITFTISNLGGIGTTAIFPLVAFPQVAILGVAASATEPVWVDGEFKPRLLMPITIGFDHRIINGADAARFIKHIKELLEDWFLLSL</sequence>
<dbReference type="PANTHER" id="PTHR43178:SF2">
    <property type="entry name" value="DIHYDROLIPOYLLYSINE-RESIDUE ACETYLTRANSFERASE COMPONENT OF PYRUVATE DEHYDROGENASE COMPLEX"/>
    <property type="match status" value="1"/>
</dbReference>
<dbReference type="SUPFAM" id="SSF51230">
    <property type="entry name" value="Single hybrid motif"/>
    <property type="match status" value="1"/>
</dbReference>
<dbReference type="Proteomes" id="UP000269412">
    <property type="component" value="Unassembled WGS sequence"/>
</dbReference>
<dbReference type="InterPro" id="IPR004167">
    <property type="entry name" value="PSBD"/>
</dbReference>
<dbReference type="Pfam" id="PF02817">
    <property type="entry name" value="E3_binding"/>
    <property type="match status" value="1"/>
</dbReference>
<comment type="subunit">
    <text evidence="3">Forms a 24-polypeptide structural core with octahedral symmetry.</text>
</comment>
<dbReference type="SUPFAM" id="SSF47005">
    <property type="entry name" value="Peripheral subunit-binding domain of 2-oxo acid dehydrogenase complex"/>
    <property type="match status" value="1"/>
</dbReference>
<proteinExistence type="inferred from homology"/>
<evidence type="ECO:0000259" key="11">
    <source>
        <dbReference type="PROSITE" id="PS50968"/>
    </source>
</evidence>
<comment type="cofactor">
    <cofactor evidence="1 9">
        <name>(R)-lipoate</name>
        <dbReference type="ChEBI" id="CHEBI:83088"/>
    </cofactor>
</comment>
<dbReference type="InterPro" id="IPR036625">
    <property type="entry name" value="E3-bd_dom_sf"/>
</dbReference>
<evidence type="ECO:0000256" key="2">
    <source>
        <dbReference type="ARBA" id="ARBA00007317"/>
    </source>
</evidence>
<keyword evidence="6 9" id="KW-0012">Acyltransferase</keyword>
<dbReference type="InterPro" id="IPR000089">
    <property type="entry name" value="Biotin_lipoyl"/>
</dbReference>
<dbReference type="Gene3D" id="3.30.559.10">
    <property type="entry name" value="Chloramphenicol acetyltransferase-like domain"/>
    <property type="match status" value="1"/>
</dbReference>
<dbReference type="FunFam" id="3.30.559.10:FF:000007">
    <property type="entry name" value="Dihydrolipoamide acetyltransferase component of pyruvate dehydrogenase complex"/>
    <property type="match status" value="1"/>
</dbReference>
<dbReference type="Pfam" id="PF00364">
    <property type="entry name" value="Biotin_lipoyl"/>
    <property type="match status" value="1"/>
</dbReference>
<dbReference type="PROSITE" id="PS50968">
    <property type="entry name" value="BIOTINYL_LIPOYL"/>
    <property type="match status" value="1"/>
</dbReference>
<comment type="caution">
    <text evidence="12">The sequence shown here is derived from an EMBL/GenBank/DDBJ whole genome shotgun (WGS) entry which is preliminary data.</text>
</comment>
<dbReference type="InterPro" id="IPR050743">
    <property type="entry name" value="2-oxoacid_DH_E2_comp"/>
</dbReference>
<dbReference type="Gene3D" id="4.10.320.10">
    <property type="entry name" value="E3-binding domain"/>
    <property type="match status" value="1"/>
</dbReference>
<dbReference type="OrthoDB" id="9805770at2"/>
<evidence type="ECO:0000256" key="3">
    <source>
        <dbReference type="ARBA" id="ARBA00011484"/>
    </source>
</evidence>
<dbReference type="EC" id="2.3.1.-" evidence="9"/>
<feature type="region of interest" description="Disordered" evidence="10">
    <location>
        <begin position="76"/>
        <end position="102"/>
    </location>
</feature>
<dbReference type="GO" id="GO:0006086">
    <property type="term" value="P:pyruvate decarboxylation to acetyl-CoA"/>
    <property type="evidence" value="ECO:0007669"/>
    <property type="project" value="TreeGrafter"/>
</dbReference>
<dbReference type="InterPro" id="IPR001078">
    <property type="entry name" value="2-oxoacid_DH_actylTfrase"/>
</dbReference>
<comment type="catalytic activity">
    <reaction evidence="8">
        <text>N(6)-[(R)-dihydrolipoyl]-L-lysyl-[protein] + acetyl-CoA = N(6)-[(R)-S(8)-acetyldihydrolipoyl]-L-lysyl-[protein] + CoA</text>
        <dbReference type="Rhea" id="RHEA:17017"/>
        <dbReference type="Rhea" id="RHEA-COMP:10475"/>
        <dbReference type="Rhea" id="RHEA-COMP:10478"/>
        <dbReference type="ChEBI" id="CHEBI:57287"/>
        <dbReference type="ChEBI" id="CHEBI:57288"/>
        <dbReference type="ChEBI" id="CHEBI:83100"/>
        <dbReference type="ChEBI" id="CHEBI:83111"/>
        <dbReference type="EC" id="2.3.1.12"/>
    </reaction>
</comment>
<dbReference type="PROSITE" id="PS00189">
    <property type="entry name" value="LIPOYL"/>
    <property type="match status" value="1"/>
</dbReference>
<dbReference type="GO" id="GO:0031405">
    <property type="term" value="F:lipoic acid binding"/>
    <property type="evidence" value="ECO:0007669"/>
    <property type="project" value="TreeGrafter"/>
</dbReference>
<evidence type="ECO:0000256" key="4">
    <source>
        <dbReference type="ARBA" id="ARBA00022679"/>
    </source>
</evidence>
<feature type="compositionally biased region" description="Basic and acidic residues" evidence="10">
    <location>
        <begin position="81"/>
        <end position="101"/>
    </location>
</feature>
<organism evidence="12 13">
    <name type="scientific">Maribacter vaceletii</name>
    <dbReference type="NCBI Taxonomy" id="1206816"/>
    <lineage>
        <taxon>Bacteria</taxon>
        <taxon>Pseudomonadati</taxon>
        <taxon>Bacteroidota</taxon>
        <taxon>Flavobacteriia</taxon>
        <taxon>Flavobacteriales</taxon>
        <taxon>Flavobacteriaceae</taxon>
        <taxon>Maribacter</taxon>
    </lineage>
</organism>
<comment type="function">
    <text evidence="7">The pyruvate dehydrogenase complex catalyzes the overall conversion of pyruvate to acetyl-CoA and CO(2). It contains multiple copies of three enzymatic components: pyruvate dehydrogenase (E1), dihydrolipoamide acetyltransferase (E2) and lipoamide dehydrogenase (E3).</text>
</comment>
<evidence type="ECO:0000256" key="5">
    <source>
        <dbReference type="ARBA" id="ARBA00022823"/>
    </source>
</evidence>
<keyword evidence="5 9" id="KW-0450">Lipoyl</keyword>
<dbReference type="SUPFAM" id="SSF52777">
    <property type="entry name" value="CoA-dependent acyltransferases"/>
    <property type="match status" value="1"/>
</dbReference>
<keyword evidence="4 9" id="KW-0808">Transferase</keyword>
<keyword evidence="12" id="KW-0670">Pyruvate</keyword>
<evidence type="ECO:0000256" key="9">
    <source>
        <dbReference type="RuleBase" id="RU003423"/>
    </source>
</evidence>
<feature type="domain" description="Lipoyl-binding" evidence="11">
    <location>
        <begin position="1"/>
        <end position="76"/>
    </location>
</feature>
<protein>
    <recommendedName>
        <fullName evidence="9">Dihydrolipoamide acetyltransferase component of pyruvate dehydrogenase complex</fullName>
        <ecNumber evidence="9">2.3.1.-</ecNumber>
    </recommendedName>
</protein>
<name>A0A495EFA7_9FLAO</name>
<dbReference type="InterPro" id="IPR011053">
    <property type="entry name" value="Single_hybrid_motif"/>
</dbReference>
<evidence type="ECO:0000256" key="1">
    <source>
        <dbReference type="ARBA" id="ARBA00001938"/>
    </source>
</evidence>
<dbReference type="GO" id="GO:0004742">
    <property type="term" value="F:dihydrolipoyllysine-residue acetyltransferase activity"/>
    <property type="evidence" value="ECO:0007669"/>
    <property type="project" value="UniProtKB-EC"/>
</dbReference>
<dbReference type="InterPro" id="IPR023213">
    <property type="entry name" value="CAT-like_dom_sf"/>
</dbReference>
<keyword evidence="13" id="KW-1185">Reference proteome</keyword>
<dbReference type="PANTHER" id="PTHR43178">
    <property type="entry name" value="DIHYDROLIPOAMIDE ACETYLTRANSFERASE COMPONENT OF PYRUVATE DEHYDROGENASE COMPLEX"/>
    <property type="match status" value="1"/>
</dbReference>
<dbReference type="CDD" id="cd06849">
    <property type="entry name" value="lipoyl_domain"/>
    <property type="match status" value="1"/>
</dbReference>
<dbReference type="AlphaFoldDB" id="A0A495EFA7"/>
<dbReference type="RefSeq" id="WP_121065097.1">
    <property type="nucleotide sequence ID" value="NZ_RBIQ01000007.1"/>
</dbReference>
<evidence type="ECO:0000256" key="10">
    <source>
        <dbReference type="SAM" id="MobiDB-lite"/>
    </source>
</evidence>
<evidence type="ECO:0000256" key="6">
    <source>
        <dbReference type="ARBA" id="ARBA00023315"/>
    </source>
</evidence>
<dbReference type="Gene3D" id="2.40.50.100">
    <property type="match status" value="1"/>
</dbReference>
<gene>
    <name evidence="12" type="ORF">CLV91_1295</name>
</gene>
<evidence type="ECO:0000313" key="12">
    <source>
        <dbReference type="EMBL" id="RKR15213.1"/>
    </source>
</evidence>
<dbReference type="Pfam" id="PF00198">
    <property type="entry name" value="2-oxoacid_dh"/>
    <property type="match status" value="1"/>
</dbReference>
<accession>A0A495EFA7</accession>
<reference evidence="12 13" key="1">
    <citation type="submission" date="2018-10" db="EMBL/GenBank/DDBJ databases">
        <title>Genomic Encyclopedia of Archaeal and Bacterial Type Strains, Phase II (KMG-II): from individual species to whole genera.</title>
        <authorList>
            <person name="Goeker M."/>
        </authorList>
    </citation>
    <scope>NUCLEOTIDE SEQUENCE [LARGE SCALE GENOMIC DNA]</scope>
    <source>
        <strain evidence="12 13">DSM 25230</strain>
    </source>
</reference>
<dbReference type="InterPro" id="IPR003016">
    <property type="entry name" value="2-oxoA_DH_lipoyl-BS"/>
</dbReference>
<evidence type="ECO:0000313" key="13">
    <source>
        <dbReference type="Proteomes" id="UP000269412"/>
    </source>
</evidence>
<evidence type="ECO:0000256" key="8">
    <source>
        <dbReference type="ARBA" id="ARBA00048370"/>
    </source>
</evidence>
<dbReference type="EMBL" id="RBIQ01000007">
    <property type="protein sequence ID" value="RKR15213.1"/>
    <property type="molecule type" value="Genomic_DNA"/>
</dbReference>
<dbReference type="GO" id="GO:0005737">
    <property type="term" value="C:cytoplasm"/>
    <property type="evidence" value="ECO:0007669"/>
    <property type="project" value="TreeGrafter"/>
</dbReference>